<proteinExistence type="predicted"/>
<dbReference type="InterPro" id="IPR015424">
    <property type="entry name" value="PyrdxlP-dep_Trfase"/>
</dbReference>
<sequence>MDITQKLSQLKQQQRYRTLKEVHHIEGKTIRLGERDYINFTSNDYLGLAQLPLNIKDFSSYIEEFGNNLASSRLVSGNSTLYTKIEELLSQHFNFEDAVIMNSGYDANLALFNAFKGEDVIAFSDSENHASIIDGLKLSRISKEIYPHLNYQDLERRLAAHPNSTKLIVTDSVFSTNGDLADIEYLVELKRQFPNTWLIVDDSHGLGLDFFDDYQNIYVVTASLSKSVGAHGGVILCSELFKELLVNTGRALIYSSSMPTTNLYFILRNIQAMIDEPNRRQHLKHLSRYFNEQLFACLGKKCALETPIKSIEFDNHDEAESYYQALMGAGILVSYFRYPTVSHPTLRFSLTYYHQKSDVDRLFQIILKQKEDEETDV</sequence>
<keyword evidence="7" id="KW-1185">Reference proteome</keyword>
<dbReference type="PANTHER" id="PTHR13693">
    <property type="entry name" value="CLASS II AMINOTRANSFERASE/8-AMINO-7-OXONONANOATE SYNTHASE"/>
    <property type="match status" value="1"/>
</dbReference>
<evidence type="ECO:0000256" key="1">
    <source>
        <dbReference type="ARBA" id="ARBA00001933"/>
    </source>
</evidence>
<dbReference type="InterPro" id="IPR050087">
    <property type="entry name" value="AON_synthase_class-II"/>
</dbReference>
<dbReference type="GO" id="GO:0008710">
    <property type="term" value="F:8-amino-7-oxononanoate synthase activity"/>
    <property type="evidence" value="ECO:0007669"/>
    <property type="project" value="TreeGrafter"/>
</dbReference>
<dbReference type="PANTHER" id="PTHR13693:SF100">
    <property type="entry name" value="8-AMINO-7-OXONONANOATE SYNTHASE"/>
    <property type="match status" value="1"/>
</dbReference>
<dbReference type="EMBL" id="PPPX01000016">
    <property type="protein sequence ID" value="POA08359.1"/>
    <property type="molecule type" value="Genomic_DNA"/>
</dbReference>
<dbReference type="SUPFAM" id="SSF53383">
    <property type="entry name" value="PLP-dependent transferases"/>
    <property type="match status" value="1"/>
</dbReference>
<accession>A0A2K4FAI3</accession>
<evidence type="ECO:0000256" key="2">
    <source>
        <dbReference type="ARBA" id="ARBA00011738"/>
    </source>
</evidence>
<evidence type="ECO:0000313" key="7">
    <source>
        <dbReference type="Proteomes" id="UP000242712"/>
    </source>
</evidence>
<gene>
    <name evidence="6" type="ORF">CD039_09750</name>
</gene>
<keyword evidence="4" id="KW-0663">Pyridoxal phosphate</keyword>
<evidence type="ECO:0000256" key="4">
    <source>
        <dbReference type="ARBA" id="ARBA00022898"/>
    </source>
</evidence>
<evidence type="ECO:0000313" key="6">
    <source>
        <dbReference type="EMBL" id="POA08359.1"/>
    </source>
</evidence>
<dbReference type="InterPro" id="IPR015422">
    <property type="entry name" value="PyrdxlP-dep_Trfase_small"/>
</dbReference>
<feature type="domain" description="Aminotransferase class I/classII large" evidence="5">
    <location>
        <begin position="36"/>
        <end position="364"/>
    </location>
</feature>
<dbReference type="InterPro" id="IPR004839">
    <property type="entry name" value="Aminotransferase_I/II_large"/>
</dbReference>
<dbReference type="GO" id="GO:0030170">
    <property type="term" value="F:pyridoxal phosphate binding"/>
    <property type="evidence" value="ECO:0007669"/>
    <property type="project" value="InterPro"/>
</dbReference>
<protein>
    <submittedName>
        <fullName evidence="6">8-amino-7-oxononanoate synthase</fullName>
    </submittedName>
</protein>
<dbReference type="OrthoDB" id="9807157at2"/>
<comment type="subunit">
    <text evidence="2">Homodimer.</text>
</comment>
<evidence type="ECO:0000256" key="3">
    <source>
        <dbReference type="ARBA" id="ARBA00022679"/>
    </source>
</evidence>
<dbReference type="Gene3D" id="3.90.1150.10">
    <property type="entry name" value="Aspartate Aminotransferase, domain 1"/>
    <property type="match status" value="1"/>
</dbReference>
<comment type="cofactor">
    <cofactor evidence="1">
        <name>pyridoxal 5'-phosphate</name>
        <dbReference type="ChEBI" id="CHEBI:597326"/>
    </cofactor>
</comment>
<comment type="caution">
    <text evidence="6">The sequence shown here is derived from an EMBL/GenBank/DDBJ whole genome shotgun (WGS) entry which is preliminary data.</text>
</comment>
<dbReference type="Proteomes" id="UP000242712">
    <property type="component" value="Unassembled WGS sequence"/>
</dbReference>
<reference evidence="6 7" key="1">
    <citation type="submission" date="2017-08" db="EMBL/GenBank/DDBJ databases">
        <title>Draft genome sequences of 64 type strains of genus Staph aureus.</title>
        <authorList>
            <person name="Cole K."/>
            <person name="Golubchik T."/>
            <person name="Russell J."/>
            <person name="Foster D."/>
            <person name="Llewelyn M."/>
            <person name="Wilson D."/>
            <person name="Crook D."/>
            <person name="Paul J."/>
        </authorList>
    </citation>
    <scope>NUCLEOTIDE SEQUENCE [LARGE SCALE GENOMIC DNA]</scope>
    <source>
        <strain evidence="6 7">DSM 29875</strain>
    </source>
</reference>
<dbReference type="RefSeq" id="WP_103372146.1">
    <property type="nucleotide sequence ID" value="NZ_CBCRVO010000002.1"/>
</dbReference>
<dbReference type="GO" id="GO:0009102">
    <property type="term" value="P:biotin biosynthetic process"/>
    <property type="evidence" value="ECO:0007669"/>
    <property type="project" value="TreeGrafter"/>
</dbReference>
<keyword evidence="3" id="KW-0808">Transferase</keyword>
<dbReference type="Pfam" id="PF00155">
    <property type="entry name" value="Aminotran_1_2"/>
    <property type="match status" value="1"/>
</dbReference>
<organism evidence="6 7">
    <name type="scientific">Staphylococcus argensis</name>
    <dbReference type="NCBI Taxonomy" id="1607738"/>
    <lineage>
        <taxon>Bacteria</taxon>
        <taxon>Bacillati</taxon>
        <taxon>Bacillota</taxon>
        <taxon>Bacilli</taxon>
        <taxon>Bacillales</taxon>
        <taxon>Staphylococcaceae</taxon>
        <taxon>Staphylococcus</taxon>
    </lineage>
</organism>
<evidence type="ECO:0000259" key="5">
    <source>
        <dbReference type="Pfam" id="PF00155"/>
    </source>
</evidence>
<dbReference type="Gene3D" id="3.40.640.10">
    <property type="entry name" value="Type I PLP-dependent aspartate aminotransferase-like (Major domain)"/>
    <property type="match status" value="1"/>
</dbReference>
<dbReference type="InterPro" id="IPR015421">
    <property type="entry name" value="PyrdxlP-dep_Trfase_major"/>
</dbReference>
<dbReference type="AlphaFoldDB" id="A0A2K4FAI3"/>
<name>A0A2K4FAI3_9STAP</name>
<dbReference type="GeneID" id="98298630"/>